<evidence type="ECO:0000256" key="7">
    <source>
        <dbReference type="ARBA" id="ARBA00022982"/>
    </source>
</evidence>
<evidence type="ECO:0000256" key="6">
    <source>
        <dbReference type="ARBA" id="ARBA00022723"/>
    </source>
</evidence>
<evidence type="ECO:0000256" key="4">
    <source>
        <dbReference type="ARBA" id="ARBA00022531"/>
    </source>
</evidence>
<comment type="cofactor">
    <cofactor evidence="12">
        <name>heme c</name>
        <dbReference type="ChEBI" id="CHEBI:61717"/>
    </cofactor>
    <text evidence="12">Binds 1 heme c group covalently per subunit.</text>
</comment>
<evidence type="ECO:0000256" key="3">
    <source>
        <dbReference type="ARBA" id="ARBA00022448"/>
    </source>
</evidence>
<dbReference type="AlphaFoldDB" id="A0A023PM65"/>
<feature type="binding site" description="covalent" evidence="12">
    <location>
        <position position="73"/>
    </location>
    <ligand>
        <name>heme c</name>
        <dbReference type="ChEBI" id="CHEBI:61717"/>
    </ligand>
</feature>
<dbReference type="PIRSF" id="PIRSF005890">
    <property type="entry name" value="Phot_II_cyt_c550"/>
    <property type="match status" value="1"/>
</dbReference>
<keyword evidence="9 12" id="KW-0793">Thylakoid</keyword>
<comment type="function">
    <text evidence="12">One of the extrinsic, lumenal subunits of photosystem II (PSII). PSII is a light-driven water plastoquinone oxidoreductase, using light energy to abstract electrons from H(2)O, generating a proton gradient subsequently used for ATP formation. The extrinsic proteins stabilize the structure of photosystem II oxygen-evolving complex (OEC), the ion environment of oxygen evolution and protect the OEC against heat-induced inactivation. Low-potential cytochrome c that plays a role in the OEC of PSII.</text>
</comment>
<keyword evidence="3 12" id="KW-0813">Transport</keyword>
<dbReference type="NCBIfam" id="TIGR03045">
    <property type="entry name" value="PS_II_C550"/>
    <property type="match status" value="1"/>
</dbReference>
<dbReference type="Gene3D" id="1.10.760.10">
    <property type="entry name" value="Cytochrome c-like domain"/>
    <property type="match status" value="1"/>
</dbReference>
<dbReference type="EMBL" id="KJ410684">
    <property type="protein sequence ID" value="AHX25318.1"/>
    <property type="molecule type" value="Genomic_DNA"/>
</dbReference>
<keyword evidence="8 12" id="KW-0408">Iron</keyword>
<dbReference type="InterPro" id="IPR016003">
    <property type="entry name" value="PsbV_cyt_c550-like"/>
</dbReference>
<comment type="similarity">
    <text evidence="2 12">Belongs to the cytochrome c family. PsbV subfamily.</text>
</comment>
<protein>
    <recommendedName>
        <fullName evidence="12">Photosystem II extrinsic protein V</fullName>
        <shortName evidence="12">PsbV</shortName>
    </recommendedName>
    <alternativeName>
        <fullName evidence="12">Cytochrome c-550</fullName>
    </alternativeName>
    <alternativeName>
        <fullName evidence="12">Cytochrome c550</fullName>
    </alternativeName>
</protein>
<evidence type="ECO:0000256" key="2">
    <source>
        <dbReference type="ARBA" id="ARBA00010433"/>
    </source>
</evidence>
<keyword evidence="11 12" id="KW-0604">Photosystem II</keyword>
<evidence type="ECO:0000256" key="5">
    <source>
        <dbReference type="ARBA" id="ARBA00022617"/>
    </source>
</evidence>
<keyword evidence="14" id="KW-0150">Chloroplast</keyword>
<gene>
    <name evidence="12 14" type="primary">psbV</name>
    <name evidence="14" type="ORF">Naoc00003</name>
</gene>
<keyword evidence="14" id="KW-0934">Plastid</keyword>
<dbReference type="GO" id="GO:0009535">
    <property type="term" value="C:chloroplast thylakoid membrane"/>
    <property type="evidence" value="ECO:0007669"/>
    <property type="project" value="UniProtKB-SubCell"/>
</dbReference>
<geneLocation type="chloroplast" evidence="14"/>
<dbReference type="HAMAP" id="MF_01378">
    <property type="entry name" value="PSII_Cyt550"/>
    <property type="match status" value="1"/>
</dbReference>
<evidence type="ECO:0000256" key="12">
    <source>
        <dbReference type="HAMAP-Rule" id="MF_01378"/>
    </source>
</evidence>
<accession>A0A023PM65</accession>
<reference evidence="14" key="1">
    <citation type="journal article" date="2014" name="BMC Genomics">
        <title>A pangenomic analysis of the Nannochloropsis organellar genomes reveals novel genetic variations in key metabolic genes.</title>
        <authorList>
            <person name="Starkenburg S.R."/>
            <person name="Kwon K.J."/>
            <person name="Jha R.K."/>
            <person name="McKay C."/>
            <person name="Jacobs M."/>
            <person name="Chertkov O."/>
            <person name="Twary S."/>
            <person name="Rocap G."/>
            <person name="Cattolico R.A."/>
        </authorList>
    </citation>
    <scope>NUCLEOTIDE SEQUENCE</scope>
    <source>
        <strain evidence="14">CCMP525</strain>
    </source>
</reference>
<keyword evidence="7 12" id="KW-0249">Electron transport</keyword>
<keyword evidence="5 12" id="KW-0349">Heme</keyword>
<evidence type="ECO:0000256" key="11">
    <source>
        <dbReference type="ARBA" id="ARBA00023276"/>
    </source>
</evidence>
<name>A0A023PM65_9STRA</name>
<dbReference type="InterPro" id="IPR009056">
    <property type="entry name" value="Cyt_c-like_dom"/>
</dbReference>
<feature type="binding site" description="axial binding residue" evidence="12">
    <location>
        <position position="77"/>
    </location>
    <ligand>
        <name>heme c</name>
        <dbReference type="ChEBI" id="CHEBI:61717"/>
    </ligand>
    <ligandPart>
        <name>Fe</name>
        <dbReference type="ChEBI" id="CHEBI:18248"/>
    </ligandPart>
</feature>
<dbReference type="GO" id="GO:0005506">
    <property type="term" value="F:iron ion binding"/>
    <property type="evidence" value="ECO:0007669"/>
    <property type="project" value="InterPro"/>
</dbReference>
<dbReference type="GO" id="GO:0020037">
    <property type="term" value="F:heme binding"/>
    <property type="evidence" value="ECO:0007669"/>
    <property type="project" value="InterPro"/>
</dbReference>
<organism evidence="14">
    <name type="scientific">Nannochloropsis oculata</name>
    <dbReference type="NCBI Taxonomy" id="43925"/>
    <lineage>
        <taxon>Eukaryota</taxon>
        <taxon>Sar</taxon>
        <taxon>Stramenopiles</taxon>
        <taxon>Ochrophyta</taxon>
        <taxon>Eustigmatophyceae</taxon>
        <taxon>Eustigmatales</taxon>
        <taxon>Monodopsidaceae</taxon>
        <taxon>Nannochloropsis</taxon>
    </lineage>
</organism>
<comment type="subunit">
    <text evidence="12">PSII is composed of 1 copy each of membrane proteins PsbA, PsbB, PsbC, PsbD, PsbE, PsbF, PsbH, PsbI, PsbJ, PsbK, PsbL, PsbM, PsbT, PsbY, PsbZ, Psb30/Ycf12, at least 3 peripheral proteins of the oxygen-evolving complex and a large number of cofactors. It forms dimeric complexes.</text>
</comment>
<dbReference type="GO" id="GO:0019684">
    <property type="term" value="P:photosynthesis, light reaction"/>
    <property type="evidence" value="ECO:0007669"/>
    <property type="project" value="UniProtKB-UniRule"/>
</dbReference>
<evidence type="ECO:0000256" key="10">
    <source>
        <dbReference type="ARBA" id="ARBA00023136"/>
    </source>
</evidence>
<keyword evidence="6 12" id="KW-0479">Metal-binding</keyword>
<dbReference type="PROSITE" id="PS51007">
    <property type="entry name" value="CYTC"/>
    <property type="match status" value="1"/>
</dbReference>
<feature type="binding site" description="axial binding residue" evidence="12">
    <location>
        <position position="128"/>
    </location>
    <ligand>
        <name>heme c</name>
        <dbReference type="ChEBI" id="CHEBI:61717"/>
    </ligand>
    <ligandPart>
        <name>Fe</name>
        <dbReference type="ChEBI" id="CHEBI:18248"/>
    </ligandPart>
</feature>
<feature type="binding site" description="covalent" evidence="12">
    <location>
        <position position="76"/>
    </location>
    <ligand>
        <name>heme c</name>
        <dbReference type="ChEBI" id="CHEBI:61717"/>
    </ligand>
</feature>
<comment type="subcellular location">
    <subcellularLocation>
        <location evidence="1">Membrane</location>
        <topology evidence="1">Peripheral membrane protein</topology>
    </subcellularLocation>
    <subcellularLocation>
        <location evidence="12">Plastid</location>
        <location evidence="12">Chloroplast thylakoid membrane</location>
        <topology evidence="12">Peripheral membrane protein</topology>
        <orientation evidence="12">Lumenal side</orientation>
    </subcellularLocation>
    <text evidence="12">Associated with photosystem II at the lumenal side of the thylakoid membrane.</text>
</comment>
<keyword evidence="10 12" id="KW-0472">Membrane</keyword>
<dbReference type="GO" id="GO:0009523">
    <property type="term" value="C:photosystem II"/>
    <property type="evidence" value="ECO:0007669"/>
    <property type="project" value="UniProtKB-KW"/>
</dbReference>
<dbReference type="SUPFAM" id="SSF46626">
    <property type="entry name" value="Cytochrome c"/>
    <property type="match status" value="1"/>
</dbReference>
<dbReference type="InterPro" id="IPR017851">
    <property type="entry name" value="PsbV_cyt_c550"/>
</dbReference>
<evidence type="ECO:0000256" key="8">
    <source>
        <dbReference type="ARBA" id="ARBA00023004"/>
    </source>
</evidence>
<feature type="domain" description="Cytochrome c" evidence="13">
    <location>
        <begin position="60"/>
        <end position="159"/>
    </location>
</feature>
<keyword evidence="4 12" id="KW-0602">Photosynthesis</keyword>
<dbReference type="GO" id="GO:0009055">
    <property type="term" value="F:electron transfer activity"/>
    <property type="evidence" value="ECO:0007669"/>
    <property type="project" value="InterPro"/>
</dbReference>
<dbReference type="InterPro" id="IPR029490">
    <property type="entry name" value="Cytochrom_C550"/>
</dbReference>
<dbReference type="InterPro" id="IPR036909">
    <property type="entry name" value="Cyt_c-like_dom_sf"/>
</dbReference>
<proteinExistence type="inferred from homology"/>
<dbReference type="Pfam" id="PF14495">
    <property type="entry name" value="Cytochrom_C550"/>
    <property type="match status" value="1"/>
</dbReference>
<evidence type="ECO:0000256" key="9">
    <source>
        <dbReference type="ARBA" id="ARBA00023078"/>
    </source>
</evidence>
<sequence>MVFPGVLFTLRIIAMIRHRFVLPILLTLLPTLPSIAIELDEATRTVRSDVKGTQVTLTPEQVKRGKRLFNSSCGICHVGGLTKTNPNVGLDPEALSLATPPRDSVESLVNYMKNPTTYDGLESIAEIHPSIKSADIYPKMRSLSEEDLEAIAGHILIQPKVVSEKWGGGKIYY</sequence>
<evidence type="ECO:0000313" key="14">
    <source>
        <dbReference type="EMBL" id="AHX25318.1"/>
    </source>
</evidence>
<dbReference type="GO" id="GO:0022904">
    <property type="term" value="P:respiratory electron transport chain"/>
    <property type="evidence" value="ECO:0007669"/>
    <property type="project" value="InterPro"/>
</dbReference>
<evidence type="ECO:0000256" key="1">
    <source>
        <dbReference type="ARBA" id="ARBA00004170"/>
    </source>
</evidence>
<evidence type="ECO:0000259" key="13">
    <source>
        <dbReference type="PROSITE" id="PS51007"/>
    </source>
</evidence>